<keyword evidence="4" id="KW-0677">Repeat</keyword>
<keyword evidence="6" id="KW-0408">Iron</keyword>
<dbReference type="EMBL" id="QPMK01000001">
    <property type="protein sequence ID" value="RDD67930.1"/>
    <property type="molecule type" value="Genomic_DNA"/>
</dbReference>
<dbReference type="GO" id="GO:0043546">
    <property type="term" value="F:molybdopterin cofactor binding"/>
    <property type="evidence" value="ECO:0007669"/>
    <property type="project" value="InterPro"/>
</dbReference>
<dbReference type="SUPFAM" id="SSF54862">
    <property type="entry name" value="4Fe-4S ferredoxins"/>
    <property type="match status" value="1"/>
</dbReference>
<dbReference type="RefSeq" id="WP_114508908.1">
    <property type="nucleotide sequence ID" value="NZ_QPMK01000001.1"/>
</dbReference>
<dbReference type="NCBIfam" id="TIGR01591">
    <property type="entry name" value="Fdh-alpha"/>
    <property type="match status" value="1"/>
</dbReference>
<dbReference type="InterPro" id="IPR017900">
    <property type="entry name" value="4Fe4S_Fe_S_CS"/>
</dbReference>
<dbReference type="InterPro" id="IPR050123">
    <property type="entry name" value="Prok_molybdopt-oxidoreductase"/>
</dbReference>
<evidence type="ECO:0000259" key="10">
    <source>
        <dbReference type="PROSITE" id="PS51669"/>
    </source>
</evidence>
<keyword evidence="2" id="KW-0004">4Fe-4S</keyword>
<dbReference type="InterPro" id="IPR006657">
    <property type="entry name" value="MoPterin_dinucl-bd_dom"/>
</dbReference>
<dbReference type="InterPro" id="IPR001041">
    <property type="entry name" value="2Fe-2S_ferredoxin-type"/>
</dbReference>
<feature type="domain" description="4Fe-4S ferredoxin-type" evidence="9">
    <location>
        <begin position="142"/>
        <end position="172"/>
    </location>
</feature>
<feature type="domain" description="2Fe-2S ferredoxin-type" evidence="8">
    <location>
        <begin position="3"/>
        <end position="83"/>
    </location>
</feature>
<dbReference type="GO" id="GO:0015942">
    <property type="term" value="P:formate metabolic process"/>
    <property type="evidence" value="ECO:0007669"/>
    <property type="project" value="InterPro"/>
</dbReference>
<dbReference type="CDD" id="cd02790">
    <property type="entry name" value="MopB_CT_Formate-Dh_H"/>
    <property type="match status" value="1"/>
</dbReference>
<dbReference type="Pfam" id="PF04879">
    <property type="entry name" value="Molybdop_Fe4S4"/>
    <property type="match status" value="1"/>
</dbReference>
<keyword evidence="3" id="KW-0479">Metal-binding</keyword>
<dbReference type="Proteomes" id="UP000253977">
    <property type="component" value="Unassembled WGS sequence"/>
</dbReference>
<dbReference type="SMART" id="SM00926">
    <property type="entry name" value="Molybdop_Fe4S4"/>
    <property type="match status" value="1"/>
</dbReference>
<dbReference type="PROSITE" id="PS51085">
    <property type="entry name" value="2FE2S_FER_2"/>
    <property type="match status" value="1"/>
</dbReference>
<dbReference type="Pfam" id="PF12838">
    <property type="entry name" value="Fer4_7"/>
    <property type="match status" value="1"/>
</dbReference>
<dbReference type="Pfam" id="PF01568">
    <property type="entry name" value="Molydop_binding"/>
    <property type="match status" value="1"/>
</dbReference>
<dbReference type="PROSITE" id="PS51379">
    <property type="entry name" value="4FE4S_FER_2"/>
    <property type="match status" value="2"/>
</dbReference>
<dbReference type="InterPro" id="IPR006656">
    <property type="entry name" value="Mopterin_OxRdtase"/>
</dbReference>
<dbReference type="InterPro" id="IPR017896">
    <property type="entry name" value="4Fe4S_Fe-S-bd"/>
</dbReference>
<evidence type="ECO:0000256" key="6">
    <source>
        <dbReference type="ARBA" id="ARBA00023004"/>
    </source>
</evidence>
<dbReference type="GO" id="GO:0008863">
    <property type="term" value="F:formate dehydrogenase (NAD+) activity"/>
    <property type="evidence" value="ECO:0007669"/>
    <property type="project" value="InterPro"/>
</dbReference>
<dbReference type="PROSITE" id="PS00490">
    <property type="entry name" value="MOLYBDOPTERIN_PROK_2"/>
    <property type="match status" value="1"/>
</dbReference>
<gene>
    <name evidence="11" type="ORF">DU478_00135</name>
</gene>
<dbReference type="Pfam" id="PF13510">
    <property type="entry name" value="Fer2_4"/>
    <property type="match status" value="1"/>
</dbReference>
<dbReference type="OrthoDB" id="9816402at2"/>
<evidence type="ECO:0000259" key="9">
    <source>
        <dbReference type="PROSITE" id="PS51379"/>
    </source>
</evidence>
<evidence type="ECO:0000256" key="3">
    <source>
        <dbReference type="ARBA" id="ARBA00022723"/>
    </source>
</evidence>
<organism evidence="11 12">
    <name type="scientific">Thalassococcus profundi</name>
    <dbReference type="NCBI Taxonomy" id="2282382"/>
    <lineage>
        <taxon>Bacteria</taxon>
        <taxon>Pseudomonadati</taxon>
        <taxon>Pseudomonadota</taxon>
        <taxon>Alphaproteobacteria</taxon>
        <taxon>Rhodobacterales</taxon>
        <taxon>Roseobacteraceae</taxon>
        <taxon>Thalassococcus</taxon>
    </lineage>
</organism>
<dbReference type="Gene3D" id="3.30.70.20">
    <property type="match status" value="1"/>
</dbReference>
<dbReference type="SUPFAM" id="SSF54292">
    <property type="entry name" value="2Fe-2S ferredoxin-like"/>
    <property type="match status" value="1"/>
</dbReference>
<feature type="domain" description="4Fe-4S ferredoxin-type" evidence="9">
    <location>
        <begin position="181"/>
        <end position="214"/>
    </location>
</feature>
<comment type="caution">
    <text evidence="11">The sequence shown here is derived from an EMBL/GenBank/DDBJ whole genome shotgun (WGS) entry which is preliminary data.</text>
</comment>
<dbReference type="Pfam" id="PF00384">
    <property type="entry name" value="Molybdopterin"/>
    <property type="match status" value="1"/>
</dbReference>
<evidence type="ECO:0000256" key="2">
    <source>
        <dbReference type="ARBA" id="ARBA00022485"/>
    </source>
</evidence>
<dbReference type="PROSITE" id="PS00551">
    <property type="entry name" value="MOLYBDOPTERIN_PROK_1"/>
    <property type="match status" value="1"/>
</dbReference>
<dbReference type="PANTHER" id="PTHR43105:SF14">
    <property type="entry name" value="FORMATE DEHYDROGENASE H"/>
    <property type="match status" value="1"/>
</dbReference>
<dbReference type="InterPro" id="IPR027467">
    <property type="entry name" value="MopterinOxRdtase_cofactor_BS"/>
</dbReference>
<dbReference type="GO" id="GO:0016020">
    <property type="term" value="C:membrane"/>
    <property type="evidence" value="ECO:0007669"/>
    <property type="project" value="TreeGrafter"/>
</dbReference>
<dbReference type="GO" id="GO:0022904">
    <property type="term" value="P:respiratory electron transport chain"/>
    <property type="evidence" value="ECO:0007669"/>
    <property type="project" value="TreeGrafter"/>
</dbReference>
<dbReference type="Gene3D" id="3.40.228.10">
    <property type="entry name" value="Dimethylsulfoxide Reductase, domain 2"/>
    <property type="match status" value="1"/>
</dbReference>
<dbReference type="PIRSF" id="PIRSF036643">
    <property type="entry name" value="FDH_alpha"/>
    <property type="match status" value="1"/>
</dbReference>
<dbReference type="GO" id="GO:0051539">
    <property type="term" value="F:4 iron, 4 sulfur cluster binding"/>
    <property type="evidence" value="ECO:0007669"/>
    <property type="project" value="UniProtKB-KW"/>
</dbReference>
<comment type="similarity">
    <text evidence="1">In the C-terminal section; belongs to the prokaryotic molybdopterin-containing oxidoreductase family.</text>
</comment>
<dbReference type="InterPro" id="IPR041925">
    <property type="entry name" value="CT_Formate-Dh_H"/>
</dbReference>
<evidence type="ECO:0000313" key="11">
    <source>
        <dbReference type="EMBL" id="RDD67930.1"/>
    </source>
</evidence>
<dbReference type="InterPro" id="IPR006478">
    <property type="entry name" value="Formate_DH_asu"/>
</dbReference>
<keyword evidence="12" id="KW-1185">Reference proteome</keyword>
<dbReference type="Gene3D" id="2.20.25.90">
    <property type="entry name" value="ADC-like domains"/>
    <property type="match status" value="1"/>
</dbReference>
<proteinExistence type="inferred from homology"/>
<keyword evidence="7" id="KW-0411">Iron-sulfur</keyword>
<protein>
    <submittedName>
        <fullName evidence="11">Formate dehydrogenase subunit alpha</fullName>
    </submittedName>
</protein>
<dbReference type="InterPro" id="IPR006963">
    <property type="entry name" value="Mopterin_OxRdtase_4Fe-4S_dom"/>
</dbReference>
<dbReference type="InterPro" id="IPR036010">
    <property type="entry name" value="2Fe-2S_ferredoxin-like_sf"/>
</dbReference>
<dbReference type="CDD" id="cd00207">
    <property type="entry name" value="fer2"/>
    <property type="match status" value="1"/>
</dbReference>
<reference evidence="11 12" key="1">
    <citation type="submission" date="2018-07" db="EMBL/GenBank/DDBJ databases">
        <title>Thalassococcus profundi sp. nov., a marine bacterium isolated from deep seawater of Okinawa Trough.</title>
        <authorList>
            <person name="Yu M."/>
        </authorList>
    </citation>
    <scope>NUCLEOTIDE SEQUENCE [LARGE SCALE GENOMIC DNA]</scope>
    <source>
        <strain evidence="11 12">WRAS1</strain>
    </source>
</reference>
<sequence length="928" mass="102494">MSDTIRFTLDGEEVEARKGETIWEVANGRGLVIPHLCHKPQPGYRPDGNCRACMVEIEGERNLAASCIREPQDGMVVTSQSARAKSARKMVVEMLLADQPERDVSHDKSSHLWDMAEANGITESRLPTLEAERIPLLDDSHVAMRVNLDACIQCGLCVRACREVQVNDVIGMAGRGHDAYPVFDLDDPMGDSTCVACGECVQACPTGALMPATEVDAQQVGDSKDFDSEAKSVCPFCGVGCQVSVKVKDGKVKSVEGINGPSNEGRLCVKGRFGFDYIHHPHRLTKPLIRRDDAPEKGLNVDLDNIGLHFREASWDEALDFSARGMVDLRSFYGGESIAGFGSAKCTNEEAYLFQKLIRQGFKHNNVDHCTRLCHASSVAALQENVGSGAVTASFNEIENADVAIVIGANPTENHPVAATFFKQFAKRGGKLIVIDPRRQTGLKRHATHMLQFRPGTDVALLNAIMNVIVEEKLYDRQYIEGFTEGFFEFREHIRAFTPERMSDLCGISPEMIRDVAREFATAQRGMIFWGMGISQHIHGTDNSRCLISLALLCGHVGRPGTGLHPLRGQNNVQGASDAGLIPHVMPDYQSVTDGSVRDLFRHIWLGTEIQEKPGLTVVEIMDRVYRGSIRGMYVLGENPAMSDPDVEHARKALAHLDHLVVQDIFLTETAMFADVILPASALPEKTGTVTNTNRTVQMVQQVLPPPGEAREDWKIVVDLARRIGLDWDYDHPREVFDEMKMSMRSLHHITWTRLKNEGAVTYPCKGPEDPGQSVVFGDGFPRRAGRAQFTPARVTPPAEMPDDKFPMILTTGRQLEHWHTGSMTRRATVLDAVEPEANCSMHPSTLRQLGVAPGEHVRLTTRRGTLEIMARADRAVAPDMVFLPFAYVEAAANILTNPALDPWGKIPEFKYSAVRVEKVEGEQVAAE</sequence>
<dbReference type="Gene3D" id="3.10.20.740">
    <property type="match status" value="1"/>
</dbReference>
<dbReference type="CDD" id="cd02753">
    <property type="entry name" value="MopB_Formate-Dh-H"/>
    <property type="match status" value="1"/>
</dbReference>
<dbReference type="InterPro" id="IPR041924">
    <property type="entry name" value="Formate_Dh-H_N"/>
</dbReference>
<evidence type="ECO:0000256" key="1">
    <source>
        <dbReference type="ARBA" id="ARBA00007023"/>
    </source>
</evidence>
<dbReference type="GO" id="GO:1990204">
    <property type="term" value="C:oxidoreductase complex"/>
    <property type="evidence" value="ECO:0007669"/>
    <property type="project" value="UniProtKB-ARBA"/>
</dbReference>
<dbReference type="SUPFAM" id="SSF50692">
    <property type="entry name" value="ADC-like"/>
    <property type="match status" value="1"/>
</dbReference>
<evidence type="ECO:0000259" key="8">
    <source>
        <dbReference type="PROSITE" id="PS51085"/>
    </source>
</evidence>
<keyword evidence="5" id="KW-0560">Oxidoreductase</keyword>
<dbReference type="AlphaFoldDB" id="A0A369TRY1"/>
<evidence type="ECO:0000313" key="12">
    <source>
        <dbReference type="Proteomes" id="UP000253977"/>
    </source>
</evidence>
<dbReference type="PROSITE" id="PS00198">
    <property type="entry name" value="4FE4S_FER_1"/>
    <property type="match status" value="1"/>
</dbReference>
<dbReference type="Gene3D" id="3.40.50.740">
    <property type="match status" value="1"/>
</dbReference>
<dbReference type="PANTHER" id="PTHR43105">
    <property type="entry name" value="RESPIRATORY NITRATE REDUCTASE"/>
    <property type="match status" value="1"/>
</dbReference>
<dbReference type="InterPro" id="IPR009010">
    <property type="entry name" value="Asp_de-COase-like_dom_sf"/>
</dbReference>
<dbReference type="Gene3D" id="2.40.40.20">
    <property type="match status" value="1"/>
</dbReference>
<evidence type="ECO:0000256" key="4">
    <source>
        <dbReference type="ARBA" id="ARBA00022737"/>
    </source>
</evidence>
<dbReference type="InterPro" id="IPR006655">
    <property type="entry name" value="Mopterin_OxRdtase_prok_CS"/>
</dbReference>
<dbReference type="FunFam" id="3.30.70.20:FF:000035">
    <property type="entry name" value="Iron hydrogenase 1"/>
    <property type="match status" value="1"/>
</dbReference>
<accession>A0A369TRY1</accession>
<feature type="domain" description="4Fe-4S Mo/W bis-MGD-type" evidence="10">
    <location>
        <begin position="227"/>
        <end position="282"/>
    </location>
</feature>
<evidence type="ECO:0000256" key="7">
    <source>
        <dbReference type="ARBA" id="ARBA00023014"/>
    </source>
</evidence>
<evidence type="ECO:0000256" key="5">
    <source>
        <dbReference type="ARBA" id="ARBA00023002"/>
    </source>
</evidence>
<dbReference type="GO" id="GO:0003954">
    <property type="term" value="F:NADH dehydrogenase activity"/>
    <property type="evidence" value="ECO:0007669"/>
    <property type="project" value="TreeGrafter"/>
</dbReference>
<dbReference type="PROSITE" id="PS51669">
    <property type="entry name" value="4FE4S_MOW_BIS_MGD"/>
    <property type="match status" value="1"/>
</dbReference>
<dbReference type="SUPFAM" id="SSF53706">
    <property type="entry name" value="Formate dehydrogenase/DMSO reductase, domains 1-3"/>
    <property type="match status" value="1"/>
</dbReference>
<name>A0A369TRY1_9RHOB</name>
<dbReference type="GO" id="GO:0046872">
    <property type="term" value="F:metal ion binding"/>
    <property type="evidence" value="ECO:0007669"/>
    <property type="project" value="UniProtKB-KW"/>
</dbReference>